<feature type="compositionally biased region" description="Basic and acidic residues" evidence="1">
    <location>
        <begin position="83"/>
        <end position="93"/>
    </location>
</feature>
<keyword evidence="3" id="KW-1185">Reference proteome</keyword>
<gene>
    <name evidence="2" type="ORF">DY262_01440</name>
</gene>
<feature type="compositionally biased region" description="Basic residues" evidence="1">
    <location>
        <begin position="69"/>
        <end position="82"/>
    </location>
</feature>
<proteinExistence type="predicted"/>
<feature type="region of interest" description="Disordered" evidence="1">
    <location>
        <begin position="29"/>
        <end position="93"/>
    </location>
</feature>
<name>A0A372EPR8_9BURK</name>
<organism evidence="2 3">
    <name type="scientific">Hydrogenophaga borbori</name>
    <dbReference type="NCBI Taxonomy" id="2294117"/>
    <lineage>
        <taxon>Bacteria</taxon>
        <taxon>Pseudomonadati</taxon>
        <taxon>Pseudomonadota</taxon>
        <taxon>Betaproteobacteria</taxon>
        <taxon>Burkholderiales</taxon>
        <taxon>Comamonadaceae</taxon>
        <taxon>Hydrogenophaga</taxon>
    </lineage>
</organism>
<accession>A0A372EPR8</accession>
<dbReference type="AlphaFoldDB" id="A0A372EPR8"/>
<comment type="caution">
    <text evidence="2">The sequence shown here is derived from an EMBL/GenBank/DDBJ whole genome shotgun (WGS) entry which is preliminary data.</text>
</comment>
<evidence type="ECO:0000256" key="1">
    <source>
        <dbReference type="SAM" id="MobiDB-lite"/>
    </source>
</evidence>
<sequence>MPIACAGDTARGLPAAVSLQEVRYAQAPFTAPWRGGAPRRTATVRQHRPTTADAGRRSPPAARGTRIASRARRRPARHSGRARSRDRAGRAGP</sequence>
<evidence type="ECO:0000313" key="2">
    <source>
        <dbReference type="EMBL" id="RFP82521.1"/>
    </source>
</evidence>
<dbReference type="Proteomes" id="UP000261931">
    <property type="component" value="Unassembled WGS sequence"/>
</dbReference>
<protein>
    <submittedName>
        <fullName evidence="2">Uncharacterized protein</fullName>
    </submittedName>
</protein>
<evidence type="ECO:0000313" key="3">
    <source>
        <dbReference type="Proteomes" id="UP000261931"/>
    </source>
</evidence>
<dbReference type="EMBL" id="QVLS01000001">
    <property type="protein sequence ID" value="RFP82521.1"/>
    <property type="molecule type" value="Genomic_DNA"/>
</dbReference>
<reference evidence="2 3" key="1">
    <citation type="submission" date="2018-08" db="EMBL/GenBank/DDBJ databases">
        <title>Hydrogenophaga sp. LA-38 isolated from sludge.</title>
        <authorList>
            <person name="Im W.-T."/>
        </authorList>
    </citation>
    <scope>NUCLEOTIDE SEQUENCE [LARGE SCALE GENOMIC DNA]</scope>
    <source>
        <strain evidence="2 3">LA-38</strain>
    </source>
</reference>